<evidence type="ECO:0000313" key="7">
    <source>
        <dbReference type="Proteomes" id="UP000482155"/>
    </source>
</evidence>
<dbReference type="SUPFAM" id="SSF51905">
    <property type="entry name" value="FAD/NAD(P)-binding domain"/>
    <property type="match status" value="2"/>
</dbReference>
<evidence type="ECO:0000313" key="6">
    <source>
        <dbReference type="EMBL" id="NEX61656.1"/>
    </source>
</evidence>
<dbReference type="PANTHER" id="PTHR43429:SF3">
    <property type="entry name" value="NITRITE REDUCTASE [NAD(P)H]"/>
    <property type="match status" value="1"/>
</dbReference>
<keyword evidence="4" id="KW-0274">FAD</keyword>
<dbReference type="Pfam" id="PF07992">
    <property type="entry name" value="Pyr_redox_2"/>
    <property type="match status" value="1"/>
</dbReference>
<dbReference type="InterPro" id="IPR050260">
    <property type="entry name" value="FAD-bd_OxRdtase"/>
</dbReference>
<dbReference type="PRINTS" id="PR00411">
    <property type="entry name" value="PNDRDTASEI"/>
</dbReference>
<comment type="caution">
    <text evidence="6">The sequence shown here is derived from an EMBL/GenBank/DDBJ whole genome shotgun (WGS) entry which is preliminary data.</text>
</comment>
<comment type="cofactor">
    <cofactor evidence="1">
        <name>FAD</name>
        <dbReference type="ChEBI" id="CHEBI:57692"/>
    </cofactor>
</comment>
<evidence type="ECO:0000256" key="1">
    <source>
        <dbReference type="ARBA" id="ARBA00001974"/>
    </source>
</evidence>
<evidence type="ECO:0000256" key="2">
    <source>
        <dbReference type="ARBA" id="ARBA00006442"/>
    </source>
</evidence>
<dbReference type="Gene3D" id="3.50.50.60">
    <property type="entry name" value="FAD/NAD(P)-binding domain"/>
    <property type="match status" value="2"/>
</dbReference>
<dbReference type="GO" id="GO:0016491">
    <property type="term" value="F:oxidoreductase activity"/>
    <property type="evidence" value="ECO:0007669"/>
    <property type="project" value="InterPro"/>
</dbReference>
<comment type="similarity">
    <text evidence="2">Belongs to the FAD-dependent oxidoreductase family.</text>
</comment>
<evidence type="ECO:0000259" key="5">
    <source>
        <dbReference type="Pfam" id="PF07992"/>
    </source>
</evidence>
<evidence type="ECO:0000256" key="3">
    <source>
        <dbReference type="ARBA" id="ARBA00022630"/>
    </source>
</evidence>
<keyword evidence="7" id="KW-1185">Reference proteome</keyword>
<dbReference type="Proteomes" id="UP000482155">
    <property type="component" value="Unassembled WGS sequence"/>
</dbReference>
<dbReference type="InterPro" id="IPR023753">
    <property type="entry name" value="FAD/NAD-binding_dom"/>
</dbReference>
<proteinExistence type="inferred from homology"/>
<protein>
    <submittedName>
        <fullName evidence="6">NAD(P)/FAD-dependent oxidoreductase</fullName>
    </submittedName>
</protein>
<dbReference type="PRINTS" id="PR00368">
    <property type="entry name" value="FADPNR"/>
</dbReference>
<organism evidence="6 7">
    <name type="scientific">Noviherbaspirillum galbum</name>
    <dbReference type="NCBI Taxonomy" id="2709383"/>
    <lineage>
        <taxon>Bacteria</taxon>
        <taxon>Pseudomonadati</taxon>
        <taxon>Pseudomonadota</taxon>
        <taxon>Betaproteobacteria</taxon>
        <taxon>Burkholderiales</taxon>
        <taxon>Oxalobacteraceae</taxon>
        <taxon>Noviherbaspirillum</taxon>
    </lineage>
</organism>
<dbReference type="EMBL" id="JAAIVB010000037">
    <property type="protein sequence ID" value="NEX61656.1"/>
    <property type="molecule type" value="Genomic_DNA"/>
</dbReference>
<sequence>MQEPTTGRGTKHVILGTGPAGVIAAETIRKNAPDDEVLLIGDEADAPYSRMSIPQILSGHIGESGARLRRDADYFSRQRIELRRGRVVQLSERPRVLHMEDGSAIPFDKLLIATGARPRVPVIPGIDLPGVHACWTMDDARRLLALAKPRARAVLIGAGFIGCIVMEALATRGVHMTVIEKRDTMLPNMLGKTAGDMVRRWCERKGMQVLTDTRVKAIGLVEGWDPDSPKLVMLSDGRLLEADFVVYCAGATPNIDFLRGSGVRCLQGVVVDACMQTSLPGVYAAGDCAEAYDEGAGRSVIAGVQPNAADQAYCAALNMTGRQAFQRNVRHIDVVDTMGLISSSFGQWEGIRTGQWVEYHDPVHFKYLRLEFGGDVLIGCSAVGITEYSGILRSLIHHQVRLGEWKEGLMKNPLALKEVYRDCVQKQYIHQSSVFHTPSPSRASTDFHAM</sequence>
<feature type="domain" description="FAD/NAD(P)-binding" evidence="5">
    <location>
        <begin position="11"/>
        <end position="298"/>
    </location>
</feature>
<reference evidence="6 7" key="1">
    <citation type="submission" date="2020-02" db="EMBL/GenBank/DDBJ databases">
        <authorList>
            <person name="Kim M.K."/>
        </authorList>
    </citation>
    <scope>NUCLEOTIDE SEQUENCE [LARGE SCALE GENOMIC DNA]</scope>
    <source>
        <strain evidence="6 7">17J57-3</strain>
    </source>
</reference>
<evidence type="ECO:0000256" key="4">
    <source>
        <dbReference type="ARBA" id="ARBA00022827"/>
    </source>
</evidence>
<dbReference type="InterPro" id="IPR036188">
    <property type="entry name" value="FAD/NAD-bd_sf"/>
</dbReference>
<accession>A0A6B3SS73</accession>
<dbReference type="RefSeq" id="WP_163963081.1">
    <property type="nucleotide sequence ID" value="NZ_JAAIVB010000037.1"/>
</dbReference>
<keyword evidence="3" id="KW-0285">Flavoprotein</keyword>
<dbReference type="PANTHER" id="PTHR43429">
    <property type="entry name" value="PYRIDINE NUCLEOTIDE-DISULFIDE OXIDOREDUCTASE DOMAIN-CONTAINING"/>
    <property type="match status" value="1"/>
</dbReference>
<gene>
    <name evidence="6" type="ORF">G3574_11250</name>
</gene>
<name>A0A6B3SS73_9BURK</name>
<dbReference type="AlphaFoldDB" id="A0A6B3SS73"/>